<accession>A0A1N6KGQ4</accession>
<dbReference type="Proteomes" id="UP000185003">
    <property type="component" value="Unassembled WGS sequence"/>
</dbReference>
<evidence type="ECO:0000313" key="1">
    <source>
        <dbReference type="EMBL" id="SIO55769.1"/>
    </source>
</evidence>
<dbReference type="InterPro" id="IPR054272">
    <property type="entry name" value="DUF7003"/>
</dbReference>
<dbReference type="STRING" id="536979.SAMN04488055_5814"/>
<dbReference type="EMBL" id="FSRA01000002">
    <property type="protein sequence ID" value="SIO55769.1"/>
    <property type="molecule type" value="Genomic_DNA"/>
</dbReference>
<dbReference type="AlphaFoldDB" id="A0A1N6KGQ4"/>
<evidence type="ECO:0000313" key="2">
    <source>
        <dbReference type="Proteomes" id="UP000185003"/>
    </source>
</evidence>
<name>A0A1N6KGQ4_9BACT</name>
<sequence>MFTEAEILSQLDLTFKGEPSAYYPATQPEDIKYNFFLDLEHGYCETAGSRIHLYGDTARWAIVFEKSGYQNRATAAEIELTYIGNCIDYPVNKYPERNYISNTSRIVLIDPEEFERIENKVGEEMETFELIGQDIKEIKVRDRLIPFDSDYKNYEKTGINVRDYDNPKKLIGFGDFVRYLHETDPSAIAAREEEIYQHIPQELPKLMIINDFHFISAYDESVPPSSQEMYKLIANILVTGEIVNWKPTKEPNNHWTNWESGNL</sequence>
<reference evidence="1 2" key="1">
    <citation type="submission" date="2016-11" db="EMBL/GenBank/DDBJ databases">
        <authorList>
            <person name="Jaros S."/>
            <person name="Januszkiewicz K."/>
            <person name="Wedrychowicz H."/>
        </authorList>
    </citation>
    <scope>NUCLEOTIDE SEQUENCE [LARGE SCALE GENOMIC DNA]</scope>
    <source>
        <strain evidence="1 2">DSM 24787</strain>
    </source>
</reference>
<dbReference type="OrthoDB" id="9157032at2"/>
<gene>
    <name evidence="1" type="ORF">SAMN04488055_5814</name>
</gene>
<dbReference type="RefSeq" id="WP_074243005.1">
    <property type="nucleotide sequence ID" value="NZ_FSRA01000002.1"/>
</dbReference>
<dbReference type="Pfam" id="PF22535">
    <property type="entry name" value="DUF7003"/>
    <property type="match status" value="1"/>
</dbReference>
<proteinExistence type="predicted"/>
<protein>
    <submittedName>
        <fullName evidence="1">Uncharacterized protein</fullName>
    </submittedName>
</protein>
<organism evidence="1 2">
    <name type="scientific">Chitinophaga niabensis</name>
    <dbReference type="NCBI Taxonomy" id="536979"/>
    <lineage>
        <taxon>Bacteria</taxon>
        <taxon>Pseudomonadati</taxon>
        <taxon>Bacteroidota</taxon>
        <taxon>Chitinophagia</taxon>
        <taxon>Chitinophagales</taxon>
        <taxon>Chitinophagaceae</taxon>
        <taxon>Chitinophaga</taxon>
    </lineage>
</organism>
<keyword evidence="2" id="KW-1185">Reference proteome</keyword>